<proteinExistence type="predicted"/>
<dbReference type="AlphaFoldDB" id="A4TZ23"/>
<sequence length="71" mass="7155">MAQEVEAVQAMRGVGLLTPQPANSAINDKSCSTPLTPATPTASSSPHRTPGPGHANGSLGEPTRKLPKAPA</sequence>
<evidence type="ECO:0000256" key="1">
    <source>
        <dbReference type="SAM" id="MobiDB-lite"/>
    </source>
</evidence>
<protein>
    <submittedName>
        <fullName evidence="2">Uncharacterized protein</fullName>
    </submittedName>
</protein>
<gene>
    <name evidence="2" type="ORF">MGR_1537</name>
</gene>
<dbReference type="EMBL" id="CU459003">
    <property type="protein sequence ID" value="CAM75880.1"/>
    <property type="molecule type" value="Genomic_DNA"/>
</dbReference>
<name>A4TZ23_9PROT</name>
<feature type="region of interest" description="Disordered" evidence="1">
    <location>
        <begin position="13"/>
        <end position="71"/>
    </location>
</feature>
<feature type="compositionally biased region" description="Low complexity" evidence="1">
    <location>
        <begin position="30"/>
        <end position="50"/>
    </location>
</feature>
<feature type="compositionally biased region" description="Polar residues" evidence="1">
    <location>
        <begin position="20"/>
        <end position="29"/>
    </location>
</feature>
<organism evidence="2">
    <name type="scientific">Magnetospirillum gryphiswaldense</name>
    <dbReference type="NCBI Taxonomy" id="55518"/>
    <lineage>
        <taxon>Bacteria</taxon>
        <taxon>Pseudomonadati</taxon>
        <taxon>Pseudomonadota</taxon>
        <taxon>Alphaproteobacteria</taxon>
        <taxon>Rhodospirillales</taxon>
        <taxon>Rhodospirillaceae</taxon>
        <taxon>Magnetospirillum</taxon>
    </lineage>
</organism>
<reference evidence="2" key="1">
    <citation type="journal article" date="2007" name="J. Bacteriol.">
        <title>Comparative genome analysis of four magnetotactic bacteria reveals a complex set of group-specific genes implicated in magnetosome biomineralization and function.</title>
        <authorList>
            <person name="Richter M."/>
            <person name="Kube M."/>
            <person name="Bazylinski D.A."/>
            <person name="Lombardot T."/>
            <person name="Gloeckner F.O."/>
            <person name="Reinhardt R."/>
            <person name="Schueler D."/>
        </authorList>
    </citation>
    <scope>NUCLEOTIDE SEQUENCE</scope>
    <source>
        <strain evidence="2">MSR-1</strain>
    </source>
</reference>
<accession>A4TZ23</accession>
<evidence type="ECO:0000313" key="2">
    <source>
        <dbReference type="EMBL" id="CAM75880.1"/>
    </source>
</evidence>